<dbReference type="GeneID" id="56029388"/>
<gene>
    <name evidence="3" type="ORF">HUG10_11105</name>
</gene>
<dbReference type="SUPFAM" id="SSF55811">
    <property type="entry name" value="Nudix"/>
    <property type="match status" value="1"/>
</dbReference>
<feature type="domain" description="Nudix hydrolase" evidence="2">
    <location>
        <begin position="1"/>
        <end position="131"/>
    </location>
</feature>
<evidence type="ECO:0000259" key="2">
    <source>
        <dbReference type="PROSITE" id="PS51462"/>
    </source>
</evidence>
<dbReference type="GO" id="GO:0019509">
    <property type="term" value="P:L-methionine salvage from methylthioadenosine"/>
    <property type="evidence" value="ECO:0007669"/>
    <property type="project" value="TreeGrafter"/>
</dbReference>
<dbReference type="OrthoDB" id="27639at2157"/>
<dbReference type="Proteomes" id="UP000509750">
    <property type="component" value="Chromosome"/>
</dbReference>
<dbReference type="InterPro" id="IPR000649">
    <property type="entry name" value="IF-2B-related"/>
</dbReference>
<dbReference type="AlphaFoldDB" id="A0A7D5GC74"/>
<comment type="similarity">
    <text evidence="1">Belongs to the eIF-2B alpha/beta/delta subunits family.</text>
</comment>
<dbReference type="SUPFAM" id="SSF100950">
    <property type="entry name" value="NagB/RpiA/CoA transferase-like"/>
    <property type="match status" value="1"/>
</dbReference>
<dbReference type="InterPro" id="IPR042529">
    <property type="entry name" value="IF_2B-like_C"/>
</dbReference>
<evidence type="ECO:0000256" key="1">
    <source>
        <dbReference type="RuleBase" id="RU003814"/>
    </source>
</evidence>
<dbReference type="KEGG" id="halg:HUG10_11105"/>
<accession>A0A7D5GC74</accession>
<dbReference type="Gene3D" id="3.90.79.10">
    <property type="entry name" value="Nucleoside Triphosphate Pyrophosphohydrolase"/>
    <property type="match status" value="1"/>
</dbReference>
<dbReference type="PANTHER" id="PTHR43475">
    <property type="entry name" value="METHYLTHIORIBOSE-1-PHOSPHATE ISOMERASE"/>
    <property type="match status" value="1"/>
</dbReference>
<dbReference type="RefSeq" id="WP_179169641.1">
    <property type="nucleotide sequence ID" value="NZ_CP058529.1"/>
</dbReference>
<keyword evidence="4" id="KW-1185">Reference proteome</keyword>
<organism evidence="3 4">
    <name type="scientific">Halorarum halophilum</name>
    <dbReference type="NCBI Taxonomy" id="2743090"/>
    <lineage>
        <taxon>Archaea</taxon>
        <taxon>Methanobacteriati</taxon>
        <taxon>Methanobacteriota</taxon>
        <taxon>Stenosarchaea group</taxon>
        <taxon>Halobacteria</taxon>
        <taxon>Halobacteriales</taxon>
        <taxon>Haloferacaceae</taxon>
        <taxon>Halorarum</taxon>
    </lineage>
</organism>
<dbReference type="Gene3D" id="3.40.50.10470">
    <property type="entry name" value="Translation initiation factor eif-2b, domain 2"/>
    <property type="match status" value="1"/>
</dbReference>
<dbReference type="Pfam" id="PF01008">
    <property type="entry name" value="IF-2B"/>
    <property type="match status" value="1"/>
</dbReference>
<name>A0A7D5GC74_9EURY</name>
<dbReference type="InterPro" id="IPR015797">
    <property type="entry name" value="NUDIX_hydrolase-like_dom_sf"/>
</dbReference>
<dbReference type="EMBL" id="CP058529">
    <property type="protein sequence ID" value="QLG28066.1"/>
    <property type="molecule type" value="Genomic_DNA"/>
</dbReference>
<reference evidence="3 4" key="1">
    <citation type="submission" date="2020-07" db="EMBL/GenBank/DDBJ databases">
        <title>Gai3-2, isolated from salt lake.</title>
        <authorList>
            <person name="Cui H."/>
            <person name="Shi X."/>
        </authorList>
    </citation>
    <scope>NUCLEOTIDE SEQUENCE [LARGE SCALE GENOMIC DNA]</scope>
    <source>
        <strain evidence="3 4">Gai3-2</strain>
    </source>
</reference>
<dbReference type="PROSITE" id="PS51462">
    <property type="entry name" value="NUDIX"/>
    <property type="match status" value="1"/>
</dbReference>
<proteinExistence type="inferred from homology"/>
<dbReference type="InterPro" id="IPR037171">
    <property type="entry name" value="NagB/RpiA_transferase-like"/>
</dbReference>
<protein>
    <submittedName>
        <fullName evidence="3">NUDIX domain-containing protein</fullName>
    </submittedName>
</protein>
<evidence type="ECO:0000313" key="3">
    <source>
        <dbReference type="EMBL" id="QLG28066.1"/>
    </source>
</evidence>
<dbReference type="GO" id="GO:0046523">
    <property type="term" value="F:S-methyl-5-thioribose-1-phosphate isomerase activity"/>
    <property type="evidence" value="ECO:0007669"/>
    <property type="project" value="TreeGrafter"/>
</dbReference>
<dbReference type="InterPro" id="IPR000086">
    <property type="entry name" value="NUDIX_hydrolase_dom"/>
</dbReference>
<evidence type="ECO:0000313" key="4">
    <source>
        <dbReference type="Proteomes" id="UP000509750"/>
    </source>
</evidence>
<sequence>MANVVTAFLRNRGEVLLVRRSDAVGTYRGRWGGVSGYVEGDTDDPVEEAYREVEEEVGIGPEALTFVRAGDTVRVDDEEGEFTVHPLLFDCATREVTPNEELAAHEWVPATAMLERETVPKLWGAYRAVGPTVESVRDDDVHGSATISVRALETLRDEAAVAASWDAVAATARDLRDARPGMAAVGNRVSRVLAEADRRPEAVRERAIEAVADAVDADDRAAATAAALLDGPVLTLSRSGTVAAALADHDGPVLVAESIPGGEGREVAAELAAGADRTVTLLPDAAVASAVAERDVAATLVGADTVLPDGDVANKVGTRGLALAAAYEGVPVYAVAARDKVAGEGGFRPESTTYEVPEGVDAYAPLFDRTPADLVTVVTEDGPLDADAVHDVAAEHRVLAEWDEGD</sequence>
<dbReference type="PANTHER" id="PTHR43475:SF3">
    <property type="entry name" value="TRANSLATION INITIATION FACTOR EIF-2B SUBUNIT FAMILY PROTEIN (AFU_ORTHOLOGUE AFUA_2G14290)"/>
    <property type="match status" value="1"/>
</dbReference>
<dbReference type="Pfam" id="PF00293">
    <property type="entry name" value="NUDIX"/>
    <property type="match status" value="1"/>
</dbReference>